<dbReference type="SUPFAM" id="SSF53137">
    <property type="entry name" value="Translational machinery components"/>
    <property type="match status" value="1"/>
</dbReference>
<dbReference type="GO" id="GO:0005840">
    <property type="term" value="C:ribosome"/>
    <property type="evidence" value="ECO:0007669"/>
    <property type="project" value="UniProtKB-KW"/>
</dbReference>
<comment type="similarity">
    <text evidence="1 7">Belongs to the universal ribosomal protein uL18 family.</text>
</comment>
<dbReference type="GO" id="GO:0008097">
    <property type="term" value="F:5S rRNA binding"/>
    <property type="evidence" value="ECO:0007669"/>
    <property type="project" value="TreeGrafter"/>
</dbReference>
<dbReference type="Pfam" id="PF00861">
    <property type="entry name" value="Ribosomal_L18p"/>
    <property type="match status" value="1"/>
</dbReference>
<keyword evidence="5 7" id="KW-0687">Ribonucleoprotein</keyword>
<accession>A0A2S9XQB3</accession>
<evidence type="ECO:0000256" key="1">
    <source>
        <dbReference type="ARBA" id="ARBA00007116"/>
    </source>
</evidence>
<keyword evidence="3 7" id="KW-0694">RNA-binding</keyword>
<dbReference type="EMBL" id="PVNL01000138">
    <property type="protein sequence ID" value="PRP95045.1"/>
    <property type="molecule type" value="Genomic_DNA"/>
</dbReference>
<dbReference type="Proteomes" id="UP000238823">
    <property type="component" value="Unassembled WGS sequence"/>
</dbReference>
<evidence type="ECO:0000313" key="9">
    <source>
        <dbReference type="EMBL" id="PRP95045.1"/>
    </source>
</evidence>
<name>A0A2S9XQB3_9BACT</name>
<feature type="compositionally biased region" description="Basic residues" evidence="8">
    <location>
        <begin position="11"/>
        <end position="21"/>
    </location>
</feature>
<dbReference type="GO" id="GO:0003735">
    <property type="term" value="F:structural constituent of ribosome"/>
    <property type="evidence" value="ECO:0007669"/>
    <property type="project" value="InterPro"/>
</dbReference>
<dbReference type="InterPro" id="IPR004389">
    <property type="entry name" value="Ribosomal_uL18_bac-type"/>
</dbReference>
<evidence type="ECO:0000256" key="2">
    <source>
        <dbReference type="ARBA" id="ARBA00022730"/>
    </source>
</evidence>
<dbReference type="RefSeq" id="WP_106094139.1">
    <property type="nucleotide sequence ID" value="NZ_PVNL01000138.1"/>
</dbReference>
<protein>
    <recommendedName>
        <fullName evidence="6 7">Large ribosomal subunit protein uL18</fullName>
    </recommendedName>
</protein>
<feature type="compositionally biased region" description="Basic and acidic residues" evidence="8">
    <location>
        <begin position="1"/>
        <end position="10"/>
    </location>
</feature>
<evidence type="ECO:0000256" key="6">
    <source>
        <dbReference type="ARBA" id="ARBA00035197"/>
    </source>
</evidence>
<keyword evidence="4 7" id="KW-0689">Ribosomal protein</keyword>
<dbReference type="CDD" id="cd00432">
    <property type="entry name" value="Ribosomal_L18_L5e"/>
    <property type="match status" value="1"/>
</dbReference>
<dbReference type="InterPro" id="IPR057268">
    <property type="entry name" value="Ribosomal_L18"/>
</dbReference>
<gene>
    <name evidence="7 9" type="primary">rplR</name>
    <name evidence="9" type="ORF">ENSA7_73540</name>
</gene>
<evidence type="ECO:0000313" key="10">
    <source>
        <dbReference type="Proteomes" id="UP000238823"/>
    </source>
</evidence>
<comment type="subunit">
    <text evidence="7">Part of the 50S ribosomal subunit; part of the 5S rRNA/L5/L18/L25 subcomplex. Contacts the 5S and 23S rRNAs.</text>
</comment>
<keyword evidence="2 7" id="KW-0699">rRNA-binding</keyword>
<organism evidence="9 10">
    <name type="scientific">Enhygromyxa salina</name>
    <dbReference type="NCBI Taxonomy" id="215803"/>
    <lineage>
        <taxon>Bacteria</taxon>
        <taxon>Pseudomonadati</taxon>
        <taxon>Myxococcota</taxon>
        <taxon>Polyangia</taxon>
        <taxon>Nannocystales</taxon>
        <taxon>Nannocystaceae</taxon>
        <taxon>Enhygromyxa</taxon>
    </lineage>
</organism>
<comment type="caution">
    <text evidence="9">The sequence shown here is derived from an EMBL/GenBank/DDBJ whole genome shotgun (WGS) entry which is preliminary data.</text>
</comment>
<dbReference type="PANTHER" id="PTHR12899">
    <property type="entry name" value="39S RIBOSOMAL PROTEIN L18, MITOCHONDRIAL"/>
    <property type="match status" value="1"/>
</dbReference>
<evidence type="ECO:0000256" key="7">
    <source>
        <dbReference type="HAMAP-Rule" id="MF_01337"/>
    </source>
</evidence>
<dbReference type="FunFam" id="3.30.420.100:FF:000001">
    <property type="entry name" value="50S ribosomal protein L18"/>
    <property type="match status" value="1"/>
</dbReference>
<feature type="region of interest" description="Disordered" evidence="8">
    <location>
        <begin position="1"/>
        <end position="28"/>
    </location>
</feature>
<evidence type="ECO:0000256" key="4">
    <source>
        <dbReference type="ARBA" id="ARBA00022980"/>
    </source>
</evidence>
<dbReference type="OrthoDB" id="9810939at2"/>
<comment type="function">
    <text evidence="7">This is one of the proteins that bind and probably mediate the attachment of the 5S RNA into the large ribosomal subunit, where it forms part of the central protuberance.</text>
</comment>
<sequence>MSKKDKNEARARRKMSIRKRISGTEERPRLSVYRSNKHIYAQVIDDTDSRSILLVSDLTKGLAADLEAAKAAPTETEEGTAPDGTKMRRARVVGAAIAKACLDKGIKKVVFDRNGYLYHGRVRALAEAARAAGLDF</sequence>
<dbReference type="GO" id="GO:0006412">
    <property type="term" value="P:translation"/>
    <property type="evidence" value="ECO:0007669"/>
    <property type="project" value="UniProtKB-UniRule"/>
</dbReference>
<dbReference type="AlphaFoldDB" id="A0A2S9XQB3"/>
<proteinExistence type="inferred from homology"/>
<dbReference type="PANTHER" id="PTHR12899:SF3">
    <property type="entry name" value="LARGE RIBOSOMAL SUBUNIT PROTEIN UL18M"/>
    <property type="match status" value="1"/>
</dbReference>
<evidence type="ECO:0000256" key="3">
    <source>
        <dbReference type="ARBA" id="ARBA00022884"/>
    </source>
</evidence>
<reference evidence="9 10" key="1">
    <citation type="submission" date="2018-03" db="EMBL/GenBank/DDBJ databases">
        <title>Draft Genome Sequences of the Obligatory Marine Myxobacteria Enhygromyxa salina SWB007.</title>
        <authorList>
            <person name="Poehlein A."/>
            <person name="Moghaddam J.A."/>
            <person name="Harms H."/>
            <person name="Alanjari M."/>
            <person name="Koenig G.M."/>
            <person name="Daniel R."/>
            <person name="Schaeberle T.F."/>
        </authorList>
    </citation>
    <scope>NUCLEOTIDE SEQUENCE [LARGE SCALE GENOMIC DNA]</scope>
    <source>
        <strain evidence="9 10">SWB007</strain>
    </source>
</reference>
<dbReference type="GO" id="GO:0005737">
    <property type="term" value="C:cytoplasm"/>
    <property type="evidence" value="ECO:0007669"/>
    <property type="project" value="UniProtKB-ARBA"/>
</dbReference>
<evidence type="ECO:0000256" key="5">
    <source>
        <dbReference type="ARBA" id="ARBA00023274"/>
    </source>
</evidence>
<dbReference type="GO" id="GO:1990904">
    <property type="term" value="C:ribonucleoprotein complex"/>
    <property type="evidence" value="ECO:0007669"/>
    <property type="project" value="UniProtKB-KW"/>
</dbReference>
<dbReference type="Gene3D" id="3.30.420.100">
    <property type="match status" value="1"/>
</dbReference>
<dbReference type="HAMAP" id="MF_01337_B">
    <property type="entry name" value="Ribosomal_uL18_B"/>
    <property type="match status" value="1"/>
</dbReference>
<dbReference type="InterPro" id="IPR005484">
    <property type="entry name" value="Ribosomal_uL18_bac/plant/anim"/>
</dbReference>
<evidence type="ECO:0000256" key="8">
    <source>
        <dbReference type="SAM" id="MobiDB-lite"/>
    </source>
</evidence>
<dbReference type="NCBIfam" id="TIGR00060">
    <property type="entry name" value="L18_bact"/>
    <property type="match status" value="1"/>
</dbReference>